<dbReference type="Proteomes" id="UP000176568">
    <property type="component" value="Unassembled WGS sequence"/>
</dbReference>
<proteinExistence type="predicted"/>
<reference evidence="1 2" key="1">
    <citation type="journal article" date="2016" name="Nat. Commun.">
        <title>Thousands of microbial genomes shed light on interconnected biogeochemical processes in an aquifer system.</title>
        <authorList>
            <person name="Anantharaman K."/>
            <person name="Brown C.T."/>
            <person name="Hug L.A."/>
            <person name="Sharon I."/>
            <person name="Castelle C.J."/>
            <person name="Probst A.J."/>
            <person name="Thomas B.C."/>
            <person name="Singh A."/>
            <person name="Wilkins M.J."/>
            <person name="Karaoz U."/>
            <person name="Brodie E.L."/>
            <person name="Williams K.H."/>
            <person name="Hubbard S.S."/>
            <person name="Banfield J.F."/>
        </authorList>
    </citation>
    <scope>NUCLEOTIDE SEQUENCE [LARGE SCALE GENOMIC DNA]</scope>
</reference>
<accession>A0A1F4Y320</accession>
<protein>
    <submittedName>
        <fullName evidence="1">Uncharacterized protein</fullName>
    </submittedName>
</protein>
<organism evidence="1 2">
    <name type="scientific">Candidatus Adlerbacteria bacterium RIFOXYC1_FULL_48_26</name>
    <dbReference type="NCBI Taxonomy" id="1797247"/>
    <lineage>
        <taxon>Bacteria</taxon>
        <taxon>Candidatus Adleribacteriota</taxon>
    </lineage>
</organism>
<evidence type="ECO:0000313" key="1">
    <source>
        <dbReference type="EMBL" id="OGC88311.1"/>
    </source>
</evidence>
<dbReference type="STRING" id="1797247.A2419_00410"/>
<dbReference type="AlphaFoldDB" id="A0A1F4Y320"/>
<evidence type="ECO:0000313" key="2">
    <source>
        <dbReference type="Proteomes" id="UP000176568"/>
    </source>
</evidence>
<dbReference type="EMBL" id="MEXB01000009">
    <property type="protein sequence ID" value="OGC88311.1"/>
    <property type="molecule type" value="Genomic_DNA"/>
</dbReference>
<comment type="caution">
    <text evidence="1">The sequence shown here is derived from an EMBL/GenBank/DDBJ whole genome shotgun (WGS) entry which is preliminary data.</text>
</comment>
<name>A0A1F4Y320_9BACT</name>
<sequence>MIVRICVERPLSETVLGTFKERFPNYDRLSSARHPTIEYLEFSIEDKNAGEFQKMHRTLDRRGGKITFLQTKTMVPDTELGASL</sequence>
<gene>
    <name evidence="1" type="ORF">A2419_00410</name>
</gene>